<keyword evidence="4" id="KW-1185">Reference proteome</keyword>
<name>A0AAV3PJ79_LITER</name>
<feature type="compositionally biased region" description="Basic and acidic residues" evidence="2">
    <location>
        <begin position="113"/>
        <end position="131"/>
    </location>
</feature>
<sequence>MAIFKSSLQEAELSSRDLKAQLDSSRELLASSEKQLSIRPPLEVIIENFKESQNYKDILIDDTVSIMKSFSLKVYEEFLGVHSMFLEFREEHFGEEYVIPFTDTEENDDTEADGQRDDGIGEDKEGNGVDA</sequence>
<evidence type="ECO:0000313" key="3">
    <source>
        <dbReference type="EMBL" id="GAA0151754.1"/>
    </source>
</evidence>
<dbReference type="Proteomes" id="UP001454036">
    <property type="component" value="Unassembled WGS sequence"/>
</dbReference>
<evidence type="ECO:0000256" key="2">
    <source>
        <dbReference type="SAM" id="MobiDB-lite"/>
    </source>
</evidence>
<feature type="compositionally biased region" description="Acidic residues" evidence="2">
    <location>
        <begin position="103"/>
        <end position="112"/>
    </location>
</feature>
<dbReference type="AlphaFoldDB" id="A0AAV3PJ79"/>
<gene>
    <name evidence="3" type="ORF">LIER_10405</name>
</gene>
<feature type="region of interest" description="Disordered" evidence="2">
    <location>
        <begin position="101"/>
        <end position="131"/>
    </location>
</feature>
<keyword evidence="1" id="KW-0175">Coiled coil</keyword>
<dbReference type="EMBL" id="BAABME010001847">
    <property type="protein sequence ID" value="GAA0151754.1"/>
    <property type="molecule type" value="Genomic_DNA"/>
</dbReference>
<evidence type="ECO:0000313" key="4">
    <source>
        <dbReference type="Proteomes" id="UP001454036"/>
    </source>
</evidence>
<proteinExistence type="predicted"/>
<evidence type="ECO:0000256" key="1">
    <source>
        <dbReference type="SAM" id="Coils"/>
    </source>
</evidence>
<feature type="coiled-coil region" evidence="1">
    <location>
        <begin position="8"/>
        <end position="35"/>
    </location>
</feature>
<comment type="caution">
    <text evidence="3">The sequence shown here is derived from an EMBL/GenBank/DDBJ whole genome shotgun (WGS) entry which is preliminary data.</text>
</comment>
<organism evidence="3 4">
    <name type="scientific">Lithospermum erythrorhizon</name>
    <name type="common">Purple gromwell</name>
    <name type="synonym">Lithospermum officinale var. erythrorhizon</name>
    <dbReference type="NCBI Taxonomy" id="34254"/>
    <lineage>
        <taxon>Eukaryota</taxon>
        <taxon>Viridiplantae</taxon>
        <taxon>Streptophyta</taxon>
        <taxon>Embryophyta</taxon>
        <taxon>Tracheophyta</taxon>
        <taxon>Spermatophyta</taxon>
        <taxon>Magnoliopsida</taxon>
        <taxon>eudicotyledons</taxon>
        <taxon>Gunneridae</taxon>
        <taxon>Pentapetalae</taxon>
        <taxon>asterids</taxon>
        <taxon>lamiids</taxon>
        <taxon>Boraginales</taxon>
        <taxon>Boraginaceae</taxon>
        <taxon>Boraginoideae</taxon>
        <taxon>Lithospermeae</taxon>
        <taxon>Lithospermum</taxon>
    </lineage>
</organism>
<accession>A0AAV3PJ79</accession>
<protein>
    <submittedName>
        <fullName evidence="3">Uncharacterized protein</fullName>
    </submittedName>
</protein>
<reference evidence="3 4" key="1">
    <citation type="submission" date="2024-01" db="EMBL/GenBank/DDBJ databases">
        <title>The complete chloroplast genome sequence of Lithospermum erythrorhizon: insights into the phylogenetic relationship among Boraginaceae species and the maternal lineages of purple gromwells.</title>
        <authorList>
            <person name="Okada T."/>
            <person name="Watanabe K."/>
        </authorList>
    </citation>
    <scope>NUCLEOTIDE SEQUENCE [LARGE SCALE GENOMIC DNA]</scope>
</reference>